<dbReference type="PANTHER" id="PTHR45138:SF9">
    <property type="entry name" value="DIGUANYLATE CYCLASE DGCM-RELATED"/>
    <property type="match status" value="1"/>
</dbReference>
<dbReference type="CDD" id="cd01949">
    <property type="entry name" value="GGDEF"/>
    <property type="match status" value="1"/>
</dbReference>
<dbReference type="STRING" id="754477.Q7C_562"/>
<keyword evidence="6" id="KW-0675">Receptor</keyword>
<dbReference type="InterPro" id="IPR043128">
    <property type="entry name" value="Rev_trsase/Diguanyl_cyclase"/>
</dbReference>
<reference evidence="10 11" key="1">
    <citation type="journal article" date="2012" name="J. Bacteriol.">
        <title>Complete genome sequences of Methylophaga sp. strain JAM1 and Methylophaga sp. strain JAM7.</title>
        <authorList>
            <person name="Villeneuve C."/>
            <person name="Martineau C."/>
            <person name="Mauffrey F."/>
            <person name="Villemur R."/>
        </authorList>
    </citation>
    <scope>NUCLEOTIDE SEQUENCE [LARGE SCALE GENOMIC DNA]</scope>
    <source>
        <strain evidence="10 11">JAM7</strain>
    </source>
</reference>
<protein>
    <recommendedName>
        <fullName evidence="2">diguanylate cyclase</fullName>
        <ecNumber evidence="2">2.7.7.65</ecNumber>
    </recommendedName>
</protein>
<proteinExistence type="predicted"/>
<sequence>MTGHDLSSEVARQSIDATATDAVRIQRHGCLLRCDATLSLVLQVSENISQILGIDVSTALASMPRDVLGGKLHERLLTSLKTQPRLHAPMVIDRQIAGQYQRFYVMAYRSDSDIVVEYEGIPRAGEHSLLPEINEWLGRLAVTKDISTLLQTLTQGVQTITGFDRVMLCEFDEQAHRIVVAESCRYPDKRVLGYHFPESAIPLTVRQRYQKNSLTSVPNVNAKPVSLIPTSANDMVSLDLTPGFLQALSEVESNQLQNTGIWAKLSVAIHSHTGLWGVLVCHHFDHLELSPAERDAAYSLVQMAAQRLFLLQTLDDARFMQAVMDSRELLSAERGFISDPEMLIEAHGDSWLELFSLSGMALMYENKITCHGHALTKSEVDILVDWLADTQPSATIWHCYQLAATDFATMVDSRDIAGVLAIKLPTAAGKVGWVLLFRRAEPYQHYWLAKQSQLANLQHGQLKKISTSPSEIWQQTVVDCAPHWQPREQKAALELAEDLTIALSVHAITNLNQQMQRANAQLQEIAHTDSLTGVWNRYKIEQAIDAELSAAERYGRACSVLLFDIDHFKRVNDNFGHDIGDRVLQRLATEIEAQLRASDYLGRWGGEEFIVLVSNNGVDEAAMLAERLRSHIASIMFNDVGQVTISTGVTQWRTGESRRSMLERADKAMYAAKQSGRNAVKTAT</sequence>
<evidence type="ECO:0000256" key="7">
    <source>
        <dbReference type="ARBA" id="ARBA00034247"/>
    </source>
</evidence>
<dbReference type="GO" id="GO:0052621">
    <property type="term" value="F:diguanylate cyclase activity"/>
    <property type="evidence" value="ECO:0007669"/>
    <property type="project" value="UniProtKB-EC"/>
</dbReference>
<evidence type="ECO:0000259" key="8">
    <source>
        <dbReference type="PROSITE" id="PS50046"/>
    </source>
</evidence>
<dbReference type="PROSITE" id="PS50046">
    <property type="entry name" value="PHYTOCHROME_2"/>
    <property type="match status" value="1"/>
</dbReference>
<dbReference type="SUPFAM" id="SSF55073">
    <property type="entry name" value="Nucleotide cyclase"/>
    <property type="match status" value="1"/>
</dbReference>
<evidence type="ECO:0000259" key="9">
    <source>
        <dbReference type="PROSITE" id="PS50887"/>
    </source>
</evidence>
<dbReference type="Pfam" id="PF01590">
    <property type="entry name" value="GAF"/>
    <property type="match status" value="1"/>
</dbReference>
<feature type="domain" description="Phytochrome chromophore attachment site" evidence="8">
    <location>
        <begin position="145"/>
        <end position="303"/>
    </location>
</feature>
<dbReference type="SMART" id="SM00065">
    <property type="entry name" value="GAF"/>
    <property type="match status" value="1"/>
</dbReference>
<dbReference type="InterPro" id="IPR000160">
    <property type="entry name" value="GGDEF_dom"/>
</dbReference>
<dbReference type="KEGG" id="mec:Q7C_562"/>
<dbReference type="InterPro" id="IPR016132">
    <property type="entry name" value="Phyto_chromo_attachment"/>
</dbReference>
<evidence type="ECO:0000256" key="1">
    <source>
        <dbReference type="ARBA" id="ARBA00001946"/>
    </source>
</evidence>
<dbReference type="Pfam" id="PF00360">
    <property type="entry name" value="PHY"/>
    <property type="match status" value="1"/>
</dbReference>
<dbReference type="RefSeq" id="WP_014703157.1">
    <property type="nucleotide sequence ID" value="NC_017856.1"/>
</dbReference>
<evidence type="ECO:0000256" key="6">
    <source>
        <dbReference type="ARBA" id="ARBA00023170"/>
    </source>
</evidence>
<dbReference type="Gene3D" id="3.30.450.20">
    <property type="entry name" value="PAS domain"/>
    <property type="match status" value="1"/>
</dbReference>
<comment type="cofactor">
    <cofactor evidence="1">
        <name>Mg(2+)</name>
        <dbReference type="ChEBI" id="CHEBI:18420"/>
    </cofactor>
</comment>
<evidence type="ECO:0000313" key="10">
    <source>
        <dbReference type="EMBL" id="AFJ01735.1"/>
    </source>
</evidence>
<dbReference type="PANTHER" id="PTHR45138">
    <property type="entry name" value="REGULATORY COMPONENTS OF SENSORY TRANSDUCTION SYSTEM"/>
    <property type="match status" value="1"/>
</dbReference>
<dbReference type="InterPro" id="IPR029787">
    <property type="entry name" value="Nucleotide_cyclase"/>
</dbReference>
<evidence type="ECO:0000256" key="2">
    <source>
        <dbReference type="ARBA" id="ARBA00012528"/>
    </source>
</evidence>
<dbReference type="GO" id="GO:0006355">
    <property type="term" value="P:regulation of DNA-templated transcription"/>
    <property type="evidence" value="ECO:0007669"/>
    <property type="project" value="InterPro"/>
</dbReference>
<comment type="catalytic activity">
    <reaction evidence="7">
        <text>2 GTP = 3',3'-c-di-GMP + 2 diphosphate</text>
        <dbReference type="Rhea" id="RHEA:24898"/>
        <dbReference type="ChEBI" id="CHEBI:33019"/>
        <dbReference type="ChEBI" id="CHEBI:37565"/>
        <dbReference type="ChEBI" id="CHEBI:58805"/>
        <dbReference type="EC" id="2.7.7.65"/>
    </reaction>
</comment>
<dbReference type="Gene3D" id="3.30.70.270">
    <property type="match status" value="1"/>
</dbReference>
<gene>
    <name evidence="10" type="ordered locus">Q7C_562</name>
</gene>
<dbReference type="InterPro" id="IPR013654">
    <property type="entry name" value="PAS_2"/>
</dbReference>
<keyword evidence="4" id="KW-0716">Sensory transduction</keyword>
<dbReference type="Proteomes" id="UP000009145">
    <property type="component" value="Chromosome"/>
</dbReference>
<dbReference type="EMBL" id="CP003380">
    <property type="protein sequence ID" value="AFJ01735.1"/>
    <property type="molecule type" value="Genomic_DNA"/>
</dbReference>
<dbReference type="eggNOG" id="COG3706">
    <property type="taxonomic scope" value="Bacteria"/>
</dbReference>
<dbReference type="eggNOG" id="COG4251">
    <property type="taxonomic scope" value="Bacteria"/>
</dbReference>
<name>I1YFP2_METFJ</name>
<dbReference type="SUPFAM" id="SSF55785">
    <property type="entry name" value="PYP-like sensor domain (PAS domain)"/>
    <property type="match status" value="1"/>
</dbReference>
<dbReference type="SUPFAM" id="SSF55781">
    <property type="entry name" value="GAF domain-like"/>
    <property type="match status" value="2"/>
</dbReference>
<evidence type="ECO:0000313" key="11">
    <source>
        <dbReference type="Proteomes" id="UP000009145"/>
    </source>
</evidence>
<keyword evidence="3" id="KW-0600">Photoreceptor protein</keyword>
<evidence type="ECO:0000256" key="4">
    <source>
        <dbReference type="ARBA" id="ARBA00022606"/>
    </source>
</evidence>
<dbReference type="InterPro" id="IPR043150">
    <property type="entry name" value="Phytochrome_PHY_sf"/>
</dbReference>
<evidence type="ECO:0000256" key="3">
    <source>
        <dbReference type="ARBA" id="ARBA00022543"/>
    </source>
</evidence>
<dbReference type="InterPro" id="IPR029016">
    <property type="entry name" value="GAF-like_dom_sf"/>
</dbReference>
<organism evidence="10 11">
    <name type="scientific">Methylophaga frappieri (strain ATCC BAA-2434 / DSM 25690 / JAM7)</name>
    <dbReference type="NCBI Taxonomy" id="754477"/>
    <lineage>
        <taxon>Bacteria</taxon>
        <taxon>Pseudomonadati</taxon>
        <taxon>Pseudomonadota</taxon>
        <taxon>Gammaproteobacteria</taxon>
        <taxon>Thiotrichales</taxon>
        <taxon>Piscirickettsiaceae</taxon>
        <taxon>Methylophaga</taxon>
    </lineage>
</organism>
<accession>I1YFP2</accession>
<keyword evidence="5" id="KW-0157">Chromophore</keyword>
<dbReference type="FunFam" id="3.30.70.270:FF:000001">
    <property type="entry name" value="Diguanylate cyclase domain protein"/>
    <property type="match status" value="1"/>
</dbReference>
<dbReference type="Pfam" id="PF08446">
    <property type="entry name" value="PAS_2"/>
    <property type="match status" value="1"/>
</dbReference>
<dbReference type="InterPro" id="IPR035965">
    <property type="entry name" value="PAS-like_dom_sf"/>
</dbReference>
<dbReference type="Gene3D" id="3.30.450.270">
    <property type="match status" value="1"/>
</dbReference>
<dbReference type="Gene3D" id="3.30.450.40">
    <property type="match status" value="1"/>
</dbReference>
<dbReference type="GO" id="GO:0009881">
    <property type="term" value="F:photoreceptor activity"/>
    <property type="evidence" value="ECO:0007669"/>
    <property type="project" value="UniProtKB-KW"/>
</dbReference>
<feature type="domain" description="GGDEF" evidence="9">
    <location>
        <begin position="556"/>
        <end position="684"/>
    </location>
</feature>
<dbReference type="SMART" id="SM00267">
    <property type="entry name" value="GGDEF"/>
    <property type="match status" value="1"/>
</dbReference>
<dbReference type="AlphaFoldDB" id="I1YFP2"/>
<dbReference type="PROSITE" id="PS50887">
    <property type="entry name" value="GGDEF"/>
    <property type="match status" value="1"/>
</dbReference>
<dbReference type="EC" id="2.7.7.65" evidence="2"/>
<dbReference type="InterPro" id="IPR003018">
    <property type="entry name" value="GAF"/>
</dbReference>
<dbReference type="PATRIC" id="fig|754477.3.peg.556"/>
<dbReference type="HOGENOM" id="CLU_000445_50_5_6"/>
<dbReference type="Pfam" id="PF00990">
    <property type="entry name" value="GGDEF"/>
    <property type="match status" value="1"/>
</dbReference>
<dbReference type="InterPro" id="IPR050469">
    <property type="entry name" value="Diguanylate_Cyclase"/>
</dbReference>
<dbReference type="InterPro" id="IPR013515">
    <property type="entry name" value="Phytochrome_cen-reg"/>
</dbReference>
<dbReference type="OrthoDB" id="9808408at2"/>
<dbReference type="NCBIfam" id="TIGR00254">
    <property type="entry name" value="GGDEF"/>
    <property type="match status" value="1"/>
</dbReference>
<dbReference type="GO" id="GO:0009584">
    <property type="term" value="P:detection of visible light"/>
    <property type="evidence" value="ECO:0007669"/>
    <property type="project" value="InterPro"/>
</dbReference>
<evidence type="ECO:0000256" key="5">
    <source>
        <dbReference type="ARBA" id="ARBA00022991"/>
    </source>
</evidence>
<keyword evidence="11" id="KW-1185">Reference proteome</keyword>